<evidence type="ECO:0000256" key="2">
    <source>
        <dbReference type="SAM" id="MobiDB-lite"/>
    </source>
</evidence>
<dbReference type="Proteomes" id="UP001355207">
    <property type="component" value="Chromosome 1"/>
</dbReference>
<dbReference type="GO" id="GO:0008270">
    <property type="term" value="F:zinc ion binding"/>
    <property type="evidence" value="ECO:0007669"/>
    <property type="project" value="UniProtKB-KW"/>
</dbReference>
<dbReference type="InterPro" id="IPR000679">
    <property type="entry name" value="Znf_GATA"/>
</dbReference>
<gene>
    <name evidence="4" type="ORF">L201_000589</name>
</gene>
<feature type="domain" description="GATA-type" evidence="3">
    <location>
        <begin position="50"/>
        <end position="103"/>
    </location>
</feature>
<organism evidence="4 5">
    <name type="scientific">Kwoniella dendrophila CBS 6074</name>
    <dbReference type="NCBI Taxonomy" id="1295534"/>
    <lineage>
        <taxon>Eukaryota</taxon>
        <taxon>Fungi</taxon>
        <taxon>Dikarya</taxon>
        <taxon>Basidiomycota</taxon>
        <taxon>Agaricomycotina</taxon>
        <taxon>Tremellomycetes</taxon>
        <taxon>Tremellales</taxon>
        <taxon>Cryptococcaceae</taxon>
        <taxon>Kwoniella</taxon>
    </lineage>
</organism>
<dbReference type="Gene3D" id="3.30.50.10">
    <property type="entry name" value="Erythroid Transcription Factor GATA-1, subunit A"/>
    <property type="match status" value="1"/>
</dbReference>
<accession>A0AAX4JMU8</accession>
<feature type="region of interest" description="Disordered" evidence="2">
    <location>
        <begin position="92"/>
        <end position="182"/>
    </location>
</feature>
<evidence type="ECO:0000259" key="3">
    <source>
        <dbReference type="PROSITE" id="PS50114"/>
    </source>
</evidence>
<evidence type="ECO:0000256" key="1">
    <source>
        <dbReference type="PROSITE-ProRule" id="PRU00094"/>
    </source>
</evidence>
<feature type="region of interest" description="Disordered" evidence="2">
    <location>
        <begin position="226"/>
        <end position="245"/>
    </location>
</feature>
<dbReference type="CDD" id="cd00202">
    <property type="entry name" value="ZnF_GATA"/>
    <property type="match status" value="1"/>
</dbReference>
<feature type="compositionally biased region" description="Basic and acidic residues" evidence="2">
    <location>
        <begin position="136"/>
        <end position="150"/>
    </location>
</feature>
<feature type="compositionally biased region" description="Low complexity" evidence="2">
    <location>
        <begin position="170"/>
        <end position="182"/>
    </location>
</feature>
<dbReference type="PROSITE" id="PS50114">
    <property type="entry name" value="GATA_ZN_FINGER_2"/>
    <property type="match status" value="1"/>
</dbReference>
<protein>
    <recommendedName>
        <fullName evidence="3">GATA-type domain-containing protein</fullName>
    </recommendedName>
</protein>
<name>A0AAX4JMU8_9TREE</name>
<feature type="compositionally biased region" description="Low complexity" evidence="2">
    <location>
        <begin position="105"/>
        <end position="116"/>
    </location>
</feature>
<dbReference type="GeneID" id="91091261"/>
<proteinExistence type="predicted"/>
<feature type="region of interest" description="Disordered" evidence="2">
    <location>
        <begin position="1"/>
        <end position="35"/>
    </location>
</feature>
<evidence type="ECO:0000313" key="5">
    <source>
        <dbReference type="Proteomes" id="UP001355207"/>
    </source>
</evidence>
<evidence type="ECO:0000313" key="4">
    <source>
        <dbReference type="EMBL" id="WWC85723.1"/>
    </source>
</evidence>
<dbReference type="RefSeq" id="XP_066072486.1">
    <property type="nucleotide sequence ID" value="XM_066216389.1"/>
</dbReference>
<dbReference type="GO" id="GO:0006355">
    <property type="term" value="P:regulation of DNA-templated transcription"/>
    <property type="evidence" value="ECO:0007669"/>
    <property type="project" value="InterPro"/>
</dbReference>
<keyword evidence="1" id="KW-0862">Zinc</keyword>
<keyword evidence="5" id="KW-1185">Reference proteome</keyword>
<dbReference type="EMBL" id="CP144098">
    <property type="protein sequence ID" value="WWC85723.1"/>
    <property type="molecule type" value="Genomic_DNA"/>
</dbReference>
<keyword evidence="1" id="KW-0479">Metal-binding</keyword>
<dbReference type="InterPro" id="IPR013088">
    <property type="entry name" value="Znf_NHR/GATA"/>
</dbReference>
<reference evidence="4 5" key="1">
    <citation type="submission" date="2024-01" db="EMBL/GenBank/DDBJ databases">
        <title>Comparative genomics of Cryptococcus and Kwoniella reveals pathogenesis evolution and contrasting modes of karyotype evolution via chromosome fusion or intercentromeric recombination.</title>
        <authorList>
            <person name="Coelho M.A."/>
            <person name="David-Palma M."/>
            <person name="Shea T."/>
            <person name="Bowers K."/>
            <person name="McGinley-Smith S."/>
            <person name="Mohammad A.W."/>
            <person name="Gnirke A."/>
            <person name="Yurkov A.M."/>
            <person name="Nowrousian M."/>
            <person name="Sun S."/>
            <person name="Cuomo C.A."/>
            <person name="Heitman J."/>
        </authorList>
    </citation>
    <scope>NUCLEOTIDE SEQUENCE [LARGE SCALE GENOMIC DNA]</scope>
    <source>
        <strain evidence="4 5">CBS 6074</strain>
    </source>
</reference>
<dbReference type="AlphaFoldDB" id="A0AAX4JMU8"/>
<sequence length="245" mass="26531">MVRGKKTPSPSSSSRKRSSSKSSPAPYSTGRPAAALKRDIRATVCQNCGCNKSQTSMWRTNKDEQRLPADDNMLCNACGLWRIEHGVHRPPGWWSKCRSSKSRSRSPLTASSSSPNSSPPPTPAVASTRRNRSSRKRADSIKQEKVESREAALILLNMGQTKDKGESDSDISSSSSSPIVSGPSPLILRPAWVFNSKPKQVQPIPPPLGFLPIPRPRPLIAVEDLLNSPATSPQSPAKLSAHHLA</sequence>
<dbReference type="GO" id="GO:0043565">
    <property type="term" value="F:sequence-specific DNA binding"/>
    <property type="evidence" value="ECO:0007669"/>
    <property type="project" value="InterPro"/>
</dbReference>
<dbReference type="SUPFAM" id="SSF57716">
    <property type="entry name" value="Glucocorticoid receptor-like (DNA-binding domain)"/>
    <property type="match status" value="1"/>
</dbReference>
<feature type="compositionally biased region" description="Polar residues" evidence="2">
    <location>
        <begin position="228"/>
        <end position="237"/>
    </location>
</feature>
<keyword evidence="1" id="KW-0863">Zinc-finger</keyword>